<sequence>MVVDIKIGITNSPREIAFETAQTADEIEKAVSEALASKSTHLSLQDEKGRRFIVPVGSLAYVEVGAEESRRIGFVA</sequence>
<dbReference type="AlphaFoldDB" id="A0A4R6DNH5"/>
<proteinExistence type="predicted"/>
<evidence type="ECO:0000313" key="2">
    <source>
        <dbReference type="Proteomes" id="UP000295764"/>
    </source>
</evidence>
<dbReference type="InterPro" id="IPR021456">
    <property type="entry name" value="DUF3107"/>
</dbReference>
<dbReference type="Pfam" id="PF11305">
    <property type="entry name" value="DUF3107"/>
    <property type="match status" value="1"/>
</dbReference>
<reference evidence="1 2" key="1">
    <citation type="submission" date="2019-03" db="EMBL/GenBank/DDBJ databases">
        <title>Genomic analyses of the natural microbiome of Caenorhabditis elegans.</title>
        <authorList>
            <person name="Samuel B."/>
        </authorList>
    </citation>
    <scope>NUCLEOTIDE SEQUENCE [LARGE SCALE GENOMIC DNA]</scope>
    <source>
        <strain evidence="1 2">JUb65</strain>
    </source>
</reference>
<protein>
    <submittedName>
        <fullName evidence="1">Uncharacterized protein DUF3107</fullName>
    </submittedName>
</protein>
<comment type="caution">
    <text evidence="1">The sequence shown here is derived from an EMBL/GenBank/DDBJ whole genome shotgun (WGS) entry which is preliminary data.</text>
</comment>
<dbReference type="STRING" id="2035.RU06_10125"/>
<dbReference type="EMBL" id="SNVW01000001">
    <property type="protein sequence ID" value="TDN46353.1"/>
    <property type="molecule type" value="Genomic_DNA"/>
</dbReference>
<accession>A0A4R6DNH5</accession>
<name>A0A4R6DNH5_9MICO</name>
<evidence type="ECO:0000313" key="1">
    <source>
        <dbReference type="EMBL" id="TDN46353.1"/>
    </source>
</evidence>
<dbReference type="Proteomes" id="UP000295764">
    <property type="component" value="Unassembled WGS sequence"/>
</dbReference>
<gene>
    <name evidence="1" type="ORF">EDF64_101216</name>
</gene>
<organism evidence="1 2">
    <name type="scientific">Curtobacterium flaccumfaciens</name>
    <dbReference type="NCBI Taxonomy" id="2035"/>
    <lineage>
        <taxon>Bacteria</taxon>
        <taxon>Bacillati</taxon>
        <taxon>Actinomycetota</taxon>
        <taxon>Actinomycetes</taxon>
        <taxon>Micrococcales</taxon>
        <taxon>Microbacteriaceae</taxon>
        <taxon>Curtobacterium</taxon>
    </lineage>
</organism>